<feature type="modified residue" description="4-aspartylphosphate" evidence="7">
    <location>
        <position position="516"/>
    </location>
</feature>
<dbReference type="InterPro" id="IPR036890">
    <property type="entry name" value="HATPase_C_sf"/>
</dbReference>
<gene>
    <name evidence="11" type="ORF">C6571_06275</name>
</gene>
<dbReference type="SUPFAM" id="SSF47384">
    <property type="entry name" value="Homodimeric domain of signal transducing histidine kinase"/>
    <property type="match status" value="1"/>
</dbReference>
<dbReference type="SUPFAM" id="SSF52172">
    <property type="entry name" value="CheY-like"/>
    <property type="match status" value="1"/>
</dbReference>
<name>A0A2S0MYI3_9BURK</name>
<dbReference type="PROSITE" id="PS50110">
    <property type="entry name" value="RESPONSE_REGULATORY"/>
    <property type="match status" value="1"/>
</dbReference>
<keyword evidence="6" id="KW-0902">Two-component regulatory system</keyword>
<dbReference type="CDD" id="cd00156">
    <property type="entry name" value="REC"/>
    <property type="match status" value="1"/>
</dbReference>
<feature type="domain" description="Response regulatory" evidence="10">
    <location>
        <begin position="462"/>
        <end position="582"/>
    </location>
</feature>
<reference evidence="11 12" key="1">
    <citation type="submission" date="2018-03" db="EMBL/GenBank/DDBJ databases">
        <title>Genome sequencing of Simplicispira sp.</title>
        <authorList>
            <person name="Kim S.-J."/>
            <person name="Heo J."/>
            <person name="Kwon S.-W."/>
        </authorList>
    </citation>
    <scope>NUCLEOTIDE SEQUENCE [LARGE SCALE GENOMIC DNA]</scope>
    <source>
        <strain evidence="11 12">SC1-8</strain>
    </source>
</reference>
<dbReference type="InterPro" id="IPR011006">
    <property type="entry name" value="CheY-like_superfamily"/>
</dbReference>
<dbReference type="CDD" id="cd00082">
    <property type="entry name" value="HisKA"/>
    <property type="match status" value="1"/>
</dbReference>
<feature type="transmembrane region" description="Helical" evidence="8">
    <location>
        <begin position="153"/>
        <end position="170"/>
    </location>
</feature>
<dbReference type="OrthoDB" id="6114847at2"/>
<keyword evidence="12" id="KW-1185">Reference proteome</keyword>
<dbReference type="SUPFAM" id="SSF55874">
    <property type="entry name" value="ATPase domain of HSP90 chaperone/DNA topoisomerase II/histidine kinase"/>
    <property type="match status" value="1"/>
</dbReference>
<keyword evidence="8" id="KW-1133">Transmembrane helix</keyword>
<evidence type="ECO:0000259" key="10">
    <source>
        <dbReference type="PROSITE" id="PS50110"/>
    </source>
</evidence>
<dbReference type="GO" id="GO:0000155">
    <property type="term" value="F:phosphorelay sensor kinase activity"/>
    <property type="evidence" value="ECO:0007669"/>
    <property type="project" value="InterPro"/>
</dbReference>
<dbReference type="PANTHER" id="PTHR43711">
    <property type="entry name" value="TWO-COMPONENT HISTIDINE KINASE"/>
    <property type="match status" value="1"/>
</dbReference>
<evidence type="ECO:0000256" key="8">
    <source>
        <dbReference type="SAM" id="Phobius"/>
    </source>
</evidence>
<evidence type="ECO:0000256" key="5">
    <source>
        <dbReference type="ARBA" id="ARBA00022777"/>
    </source>
</evidence>
<evidence type="ECO:0000256" key="7">
    <source>
        <dbReference type="PROSITE-ProRule" id="PRU00169"/>
    </source>
</evidence>
<evidence type="ECO:0000313" key="12">
    <source>
        <dbReference type="Proteomes" id="UP000239326"/>
    </source>
</evidence>
<dbReference type="InterPro" id="IPR005467">
    <property type="entry name" value="His_kinase_dom"/>
</dbReference>
<evidence type="ECO:0000259" key="9">
    <source>
        <dbReference type="PROSITE" id="PS50109"/>
    </source>
</evidence>
<evidence type="ECO:0000256" key="2">
    <source>
        <dbReference type="ARBA" id="ARBA00012438"/>
    </source>
</evidence>
<sequence length="585" mass="64514">MLREQVATLFATTKSATVADALVAWTFGALFYWQLRDPWVLGWLGLHFLQLLRYPSQAAYHRDPAADNRSVFWASRHWKEMLFFSCVWGALPWMMMPAGNMPMTSMIVLIIVGLCSTGLPAVAARWSSVLAFVLPMNIGLISALVWHGSNTHLALAFLVAVYLLATLQIAHSLNKMLTESLLARFEKEALAEQITEQMAVTQRLSDEKTRFFASASHDLRQPLHAIALFGAVLERELHSHSAGEHAKRLMQAVHAKGTSLDTMLDMSRLDADVVQPELNAVALRPMLQALNQLFASRTQAKGLQLRVRTTGLWVRTDPQLLQRLLANLVENAIKYTDVGGVLVLARAKHDEVWVEVVDTGRGIAPKNREKIFEAFYQIDNPGRDRNQGLGMGLSIVRRLSHLLHHPLHLTSRPGIGTRFRLKLPLASIPEIDGARAEAASTPSGMPPREPTQQAPALVLPSPVLLLDDEADIGEAMTALLASYGVQLEVVTHEAAAEQAFTQAAVEARPFAALICDYRLAEGADGLETAQRLRAKFNPELPFLLVTGETSPQRLQRIRSSGVPVLFKPVVAQTLIQTLAKLIAKA</sequence>
<keyword evidence="3 7" id="KW-0597">Phosphoprotein</keyword>
<evidence type="ECO:0000256" key="3">
    <source>
        <dbReference type="ARBA" id="ARBA00022553"/>
    </source>
</evidence>
<dbReference type="InterPro" id="IPR001789">
    <property type="entry name" value="Sig_transdc_resp-reg_receiver"/>
</dbReference>
<dbReference type="InterPro" id="IPR036097">
    <property type="entry name" value="HisK_dim/P_sf"/>
</dbReference>
<accession>A0A2S0MYI3</accession>
<evidence type="ECO:0000256" key="6">
    <source>
        <dbReference type="ARBA" id="ARBA00023012"/>
    </source>
</evidence>
<feature type="domain" description="Histidine kinase" evidence="9">
    <location>
        <begin position="214"/>
        <end position="427"/>
    </location>
</feature>
<dbReference type="PRINTS" id="PR00344">
    <property type="entry name" value="BCTRLSENSOR"/>
</dbReference>
<keyword evidence="8" id="KW-0472">Membrane</keyword>
<dbReference type="InterPro" id="IPR004358">
    <property type="entry name" value="Sig_transdc_His_kin-like_C"/>
</dbReference>
<keyword evidence="4" id="KW-0808">Transferase</keyword>
<dbReference type="InterPro" id="IPR003661">
    <property type="entry name" value="HisK_dim/P_dom"/>
</dbReference>
<dbReference type="Gene3D" id="3.40.50.2300">
    <property type="match status" value="1"/>
</dbReference>
<dbReference type="EC" id="2.7.13.3" evidence="2"/>
<feature type="transmembrane region" description="Helical" evidence="8">
    <location>
        <begin position="101"/>
        <end position="122"/>
    </location>
</feature>
<dbReference type="EMBL" id="CP027669">
    <property type="protein sequence ID" value="AVO40945.1"/>
    <property type="molecule type" value="Genomic_DNA"/>
</dbReference>
<dbReference type="Pfam" id="PF00072">
    <property type="entry name" value="Response_reg"/>
    <property type="match status" value="1"/>
</dbReference>
<dbReference type="SMART" id="SM00448">
    <property type="entry name" value="REC"/>
    <property type="match status" value="1"/>
</dbReference>
<dbReference type="CDD" id="cd00075">
    <property type="entry name" value="HATPase"/>
    <property type="match status" value="1"/>
</dbReference>
<dbReference type="SMART" id="SM00387">
    <property type="entry name" value="HATPase_c"/>
    <property type="match status" value="1"/>
</dbReference>
<dbReference type="InterPro" id="IPR003594">
    <property type="entry name" value="HATPase_dom"/>
</dbReference>
<dbReference type="Proteomes" id="UP000239326">
    <property type="component" value="Chromosome"/>
</dbReference>
<keyword evidence="8" id="KW-0812">Transmembrane</keyword>
<dbReference type="Pfam" id="PF00512">
    <property type="entry name" value="HisKA"/>
    <property type="match status" value="1"/>
</dbReference>
<proteinExistence type="predicted"/>
<dbReference type="PROSITE" id="PS50109">
    <property type="entry name" value="HIS_KIN"/>
    <property type="match status" value="1"/>
</dbReference>
<organism evidence="11 12">
    <name type="scientific">Simplicispira suum</name>
    <dbReference type="NCBI Taxonomy" id="2109915"/>
    <lineage>
        <taxon>Bacteria</taxon>
        <taxon>Pseudomonadati</taxon>
        <taxon>Pseudomonadota</taxon>
        <taxon>Betaproteobacteria</taxon>
        <taxon>Burkholderiales</taxon>
        <taxon>Comamonadaceae</taxon>
        <taxon>Simplicispira</taxon>
    </lineage>
</organism>
<keyword evidence="5 11" id="KW-0418">Kinase</keyword>
<dbReference type="InterPro" id="IPR050736">
    <property type="entry name" value="Sensor_HK_Regulatory"/>
</dbReference>
<dbReference type="Gene3D" id="1.10.287.130">
    <property type="match status" value="1"/>
</dbReference>
<dbReference type="PANTHER" id="PTHR43711:SF1">
    <property type="entry name" value="HISTIDINE KINASE 1"/>
    <property type="match status" value="1"/>
</dbReference>
<evidence type="ECO:0000256" key="4">
    <source>
        <dbReference type="ARBA" id="ARBA00022679"/>
    </source>
</evidence>
<dbReference type="AlphaFoldDB" id="A0A2S0MYI3"/>
<dbReference type="Pfam" id="PF02518">
    <property type="entry name" value="HATPase_c"/>
    <property type="match status" value="1"/>
</dbReference>
<dbReference type="Gene3D" id="3.30.565.10">
    <property type="entry name" value="Histidine kinase-like ATPase, C-terminal domain"/>
    <property type="match status" value="1"/>
</dbReference>
<feature type="transmembrane region" description="Helical" evidence="8">
    <location>
        <begin position="129"/>
        <end position="147"/>
    </location>
</feature>
<evidence type="ECO:0000256" key="1">
    <source>
        <dbReference type="ARBA" id="ARBA00000085"/>
    </source>
</evidence>
<dbReference type="SMART" id="SM00388">
    <property type="entry name" value="HisKA"/>
    <property type="match status" value="1"/>
</dbReference>
<evidence type="ECO:0000313" key="11">
    <source>
        <dbReference type="EMBL" id="AVO40945.1"/>
    </source>
</evidence>
<protein>
    <recommendedName>
        <fullName evidence="2">histidine kinase</fullName>
        <ecNumber evidence="2">2.7.13.3</ecNumber>
    </recommendedName>
</protein>
<comment type="catalytic activity">
    <reaction evidence="1">
        <text>ATP + protein L-histidine = ADP + protein N-phospho-L-histidine.</text>
        <dbReference type="EC" id="2.7.13.3"/>
    </reaction>
</comment>
<dbReference type="KEGG" id="simp:C6571_06275"/>